<feature type="transmembrane region" description="Helical" evidence="1">
    <location>
        <begin position="624"/>
        <end position="648"/>
    </location>
</feature>
<evidence type="ECO:0000313" key="3">
    <source>
        <dbReference type="WBParaSite" id="maker-uti_cns_0005781-snap-gene-0.12-mRNA-1"/>
    </source>
</evidence>
<accession>A0A1I8HFI0</accession>
<reference evidence="3" key="1">
    <citation type="submission" date="2016-11" db="UniProtKB">
        <authorList>
            <consortium name="WormBaseParasite"/>
        </authorList>
    </citation>
    <scope>IDENTIFICATION</scope>
</reference>
<proteinExistence type="predicted"/>
<dbReference type="AlphaFoldDB" id="A0A1I8HFI0"/>
<protein>
    <submittedName>
        <fullName evidence="3">Ion_trans domain-containing protein</fullName>
    </submittedName>
</protein>
<name>A0A1I8HFI0_9PLAT</name>
<keyword evidence="1" id="KW-0812">Transmembrane</keyword>
<feature type="transmembrane region" description="Helical" evidence="1">
    <location>
        <begin position="702"/>
        <end position="724"/>
    </location>
</feature>
<feature type="transmembrane region" description="Helical" evidence="1">
    <location>
        <begin position="736"/>
        <end position="760"/>
    </location>
</feature>
<feature type="transmembrane region" description="Helical" evidence="1">
    <location>
        <begin position="316"/>
        <end position="338"/>
    </location>
</feature>
<feature type="transmembrane region" description="Helical" evidence="1">
    <location>
        <begin position="239"/>
        <end position="257"/>
    </location>
</feature>
<dbReference type="WBParaSite" id="maker-uti_cns_0005781-snap-gene-0.12-mRNA-1">
    <property type="protein sequence ID" value="maker-uti_cns_0005781-snap-gene-0.12-mRNA-1"/>
    <property type="gene ID" value="maker-uti_cns_0005781-snap-gene-0.12"/>
</dbReference>
<feature type="transmembrane region" description="Helical" evidence="1">
    <location>
        <begin position="668"/>
        <end position="690"/>
    </location>
</feature>
<evidence type="ECO:0000256" key="1">
    <source>
        <dbReference type="SAM" id="Phobius"/>
    </source>
</evidence>
<keyword evidence="1" id="KW-0472">Membrane</keyword>
<keyword evidence="2" id="KW-1185">Reference proteome</keyword>
<feature type="transmembrane region" description="Helical" evidence="1">
    <location>
        <begin position="278"/>
        <end position="296"/>
    </location>
</feature>
<keyword evidence="1" id="KW-1133">Transmembrane helix</keyword>
<dbReference type="Proteomes" id="UP000095280">
    <property type="component" value="Unplaced"/>
</dbReference>
<sequence>DDNVEDLQIFSKYVDWNRFLQSCDVKNVWLNCSNEFTLPGGLISGKHPYPTNPFFVAMFFNAQKCLIFMMESGVDFSKLRERGVSAYHVLFSAIHFMSIRRCPDAPLAKYSELITLFHCTLFTRDQQSSMIKSVCQNGMTPLSWGVYIGLPDQVEYVIYYFSPNCTVHSESLGINEHITMDVSDVTGEDPSFFTSPLSVMLDIYGESTLPELKRLGIFRKGYLWKHWVDLMFKRNRVVIFFYLLLAILLTVITVVFTGSSGNDYIKSNNATTSRSDTFPDFLAAFYQTFLVSLNIVDTTIFRPADDRIDLNVTHLFYVLFVPILFINFVVGILSSVVSQQSKTRFAMKHKNSILPKLDTPEMIECPYNILDFLPTNEDWLAFVKCLAEDNVEDLEVFSRHINWKQFLQSRDTGGVWLECSPQFASTVAMCNNVHPFPTNPFFIAMFYNAQKCLIYMNESGVDFSSIVEHGLNAYHHLFGALSFSSKRRLETGSKTEIFDLVCLFHRVLFTQKQHTVMLNSRSVAGMSPLSWGVYLGLANYVEYVIYYFSPNCLVKSEAIGITEHITMDVSELVGENPCYFTSPICILLDLYGESTLPELKKIGIFRHNFIWKQWVDLLFESNKMFLYTILFVGVLLTVFTVVFTGSILNDYIKFRCAGVNTDTPIGTVVVLSVWLAYTSLGTFSMLYGVVRKEYIRPDTIPQFLAAFYETFLVSLNIVNTTIFVPKNDRIDLNVTHIFYVLFVPILFINFVVGILSSVVAQVQEHDIENRYILMLSSADYSERSMALFRKLSCKPRSIVLRICEPLTPQSKLIVSANNETLAEKIASQNSLDYPAYLGQDS</sequence>
<organism evidence="2 3">
    <name type="scientific">Macrostomum lignano</name>
    <dbReference type="NCBI Taxonomy" id="282301"/>
    <lineage>
        <taxon>Eukaryota</taxon>
        <taxon>Metazoa</taxon>
        <taxon>Spiralia</taxon>
        <taxon>Lophotrochozoa</taxon>
        <taxon>Platyhelminthes</taxon>
        <taxon>Rhabditophora</taxon>
        <taxon>Macrostomorpha</taxon>
        <taxon>Macrostomida</taxon>
        <taxon>Macrostomidae</taxon>
        <taxon>Macrostomum</taxon>
    </lineage>
</organism>
<evidence type="ECO:0000313" key="2">
    <source>
        <dbReference type="Proteomes" id="UP000095280"/>
    </source>
</evidence>